<sequence>MVTAEQDHGPPSYATLIRRAREAQGMSPETAASHMPFKFSGSSWRQIEAGYRGSGTNRKPVSTKPSTLAAMAHTVGITADRLQEHHAEAAAILRERELQQAQQAPAMQETLRRLSDKERRIILAALEDVDLEDQPALLRELADDIEALRKRRARRAGRSQDPRRAG</sequence>
<evidence type="ECO:0008006" key="4">
    <source>
        <dbReference type="Google" id="ProtNLM"/>
    </source>
</evidence>
<feature type="region of interest" description="Disordered" evidence="1">
    <location>
        <begin position="20"/>
        <end position="39"/>
    </location>
</feature>
<name>A0ABW4IHY3_9ACTN</name>
<keyword evidence="3" id="KW-1185">Reference proteome</keyword>
<dbReference type="RefSeq" id="WP_381077260.1">
    <property type="nucleotide sequence ID" value="NZ_JBHUDX010000004.1"/>
</dbReference>
<evidence type="ECO:0000313" key="3">
    <source>
        <dbReference type="Proteomes" id="UP001597261"/>
    </source>
</evidence>
<comment type="caution">
    <text evidence="2">The sequence shown here is derived from an EMBL/GenBank/DDBJ whole genome shotgun (WGS) entry which is preliminary data.</text>
</comment>
<dbReference type="EMBL" id="JBHUDX010000004">
    <property type="protein sequence ID" value="MFD1656927.1"/>
    <property type="molecule type" value="Genomic_DNA"/>
</dbReference>
<protein>
    <recommendedName>
        <fullName evidence="4">XRE family transcriptional regulator</fullName>
    </recommendedName>
</protein>
<dbReference type="Proteomes" id="UP001597261">
    <property type="component" value="Unassembled WGS sequence"/>
</dbReference>
<accession>A0ABW4IHY3</accession>
<gene>
    <name evidence="2" type="ORF">ACFSL4_01430</name>
</gene>
<dbReference type="InterPro" id="IPR010982">
    <property type="entry name" value="Lambda_DNA-bd_dom_sf"/>
</dbReference>
<organism evidence="2 3">
    <name type="scientific">Streptomyces caeni</name>
    <dbReference type="NCBI Taxonomy" id="2307231"/>
    <lineage>
        <taxon>Bacteria</taxon>
        <taxon>Bacillati</taxon>
        <taxon>Actinomycetota</taxon>
        <taxon>Actinomycetes</taxon>
        <taxon>Kitasatosporales</taxon>
        <taxon>Streptomycetaceae</taxon>
        <taxon>Streptomyces</taxon>
    </lineage>
</organism>
<evidence type="ECO:0000313" key="2">
    <source>
        <dbReference type="EMBL" id="MFD1656927.1"/>
    </source>
</evidence>
<evidence type="ECO:0000256" key="1">
    <source>
        <dbReference type="SAM" id="MobiDB-lite"/>
    </source>
</evidence>
<reference evidence="3" key="1">
    <citation type="journal article" date="2019" name="Int. J. Syst. Evol. Microbiol.">
        <title>The Global Catalogue of Microorganisms (GCM) 10K type strain sequencing project: providing services to taxonomists for standard genome sequencing and annotation.</title>
        <authorList>
            <consortium name="The Broad Institute Genomics Platform"/>
            <consortium name="The Broad Institute Genome Sequencing Center for Infectious Disease"/>
            <person name="Wu L."/>
            <person name="Ma J."/>
        </authorList>
    </citation>
    <scope>NUCLEOTIDE SEQUENCE [LARGE SCALE GENOMIC DNA]</scope>
    <source>
        <strain evidence="3">CGMCC 1.12470</strain>
    </source>
</reference>
<dbReference type="Gene3D" id="1.10.260.40">
    <property type="entry name" value="lambda repressor-like DNA-binding domains"/>
    <property type="match status" value="1"/>
</dbReference>
<proteinExistence type="predicted"/>